<dbReference type="AlphaFoldDB" id="A0A8R2AMC1"/>
<dbReference type="PROSITE" id="PS50184">
    <property type="entry name" value="VWFC_2"/>
    <property type="match status" value="2"/>
</dbReference>
<name>A0A8R2AMC1_BOMMO</name>
<dbReference type="InterPro" id="IPR001007">
    <property type="entry name" value="VWF_dom"/>
</dbReference>
<dbReference type="RefSeq" id="XP_004921556.2">
    <property type="nucleotide sequence ID" value="XM_004921499.5"/>
</dbReference>
<dbReference type="SMART" id="SM00214">
    <property type="entry name" value="VWC"/>
    <property type="match status" value="2"/>
</dbReference>
<evidence type="ECO:0000256" key="2">
    <source>
        <dbReference type="ARBA" id="ARBA00022525"/>
    </source>
</evidence>
<accession>A0A8R2AMC1</accession>
<dbReference type="InterPro" id="IPR052424">
    <property type="entry name" value="Kielin_Chordin-BMP_Reg"/>
</dbReference>
<feature type="region of interest" description="Disordered" evidence="4">
    <location>
        <begin position="737"/>
        <end position="756"/>
    </location>
</feature>
<reference evidence="7" key="2">
    <citation type="submission" date="2022-06" db="UniProtKB">
        <authorList>
            <consortium name="EnsemblMetazoa"/>
        </authorList>
    </citation>
    <scope>IDENTIFICATION</scope>
    <source>
        <strain evidence="7">p50T (Dazao)</strain>
    </source>
</reference>
<dbReference type="GO" id="GO:0030513">
    <property type="term" value="P:positive regulation of BMP signaling pathway"/>
    <property type="evidence" value="ECO:0007669"/>
    <property type="project" value="TreeGrafter"/>
</dbReference>
<dbReference type="RefSeq" id="XP_062526758.1">
    <property type="nucleotide sequence ID" value="XM_062670774.1"/>
</dbReference>
<evidence type="ECO:0000256" key="3">
    <source>
        <dbReference type="ARBA" id="ARBA00022729"/>
    </source>
</evidence>
<dbReference type="PANTHER" id="PTHR46698:SF4">
    <property type="entry name" value="CROSSVEINLESS 2"/>
    <property type="match status" value="1"/>
</dbReference>
<dbReference type="KEGG" id="bmor:101745698"/>
<keyword evidence="2" id="KW-0964">Secreted</keyword>
<evidence type="ECO:0000259" key="6">
    <source>
        <dbReference type="PROSITE" id="PS50184"/>
    </source>
</evidence>
<feature type="compositionally biased region" description="Basic and acidic residues" evidence="4">
    <location>
        <begin position="278"/>
        <end position="291"/>
    </location>
</feature>
<dbReference type="GeneID" id="101745698"/>
<keyword evidence="3 5" id="KW-0732">Signal</keyword>
<dbReference type="Proteomes" id="UP000005204">
    <property type="component" value="Unassembled WGS sequence"/>
</dbReference>
<feature type="region of interest" description="Disordered" evidence="4">
    <location>
        <begin position="673"/>
        <end position="693"/>
    </location>
</feature>
<feature type="domain" description="VWFC" evidence="6">
    <location>
        <begin position="110"/>
        <end position="170"/>
    </location>
</feature>
<proteinExistence type="predicted"/>
<evidence type="ECO:0000313" key="8">
    <source>
        <dbReference type="Proteomes" id="UP000005204"/>
    </source>
</evidence>
<dbReference type="GO" id="GO:0005576">
    <property type="term" value="C:extracellular region"/>
    <property type="evidence" value="ECO:0007669"/>
    <property type="project" value="UniProtKB-SubCell"/>
</dbReference>
<evidence type="ECO:0000256" key="4">
    <source>
        <dbReference type="SAM" id="MobiDB-lite"/>
    </source>
</evidence>
<dbReference type="Pfam" id="PF23334">
    <property type="entry name" value="VWC2L_2nd"/>
    <property type="match status" value="1"/>
</dbReference>
<sequence length="856" mass="92849">MIRSKGDMASPRFSTILLAAFHLFTVCWGGPVGPLPNVTSVDLGLKEGSCALGDVVYLPGDEFPGSDPCEKCKCSDGGGVQCEKQQCESRPGCKAVHRPDHCCPTYQCDCEQEGRVYDNGEKLVDPADPCRVCYCQGGEVVCRRIACFVRDDCTPRLVPGRCCPEYDNCPVRGVTMLPGVSSLPPNLSPTEDIKGSAAPTAPKENLKQEFTIKEITPVSEIPIMNDVKIKKILPFPSIDVAEYSSSKSPPITREATSEISVKTESEIVKTDAPTITEVHQKESDKKPDDTQPSKISFSTQDSINSDIYSSNESTVTNGLPTAPSVTTTKAPIIEEEDTSLFDHNPAFPPIPDDLAVLSNHGDEIVPEPSAEGDHMTVHDTVPSLPSVEPKLEEPIEPKEVTDIILTTEKPSVTSIETSTTAKQESTTVVEQLKESPMLNLRSAIPTEILNAPSLVPADTGEPLDDGITTDVPEISSTTEETETSKESSNHTIEVSETPVIESFATATGAELDTTTPKVSTEHEIEVTTKDLEQTTSSIAKSNSATEVTSHTEISSLPIETSDQNPHESEAVVKDKIVDSTIDPFATSAKVSPSEVITVSRAVSNEDNVFENVETTEFILTSFGSSETATDSVELIKISGDPEKSAQIVVEPEEKRNSVLADLINLVSDVATINDHTENPNKEQAPKPTSISDSEELIPVNAGYKSKNSNYNQNSITEIPYKSKNTPGNRQKVVEIEDDESESITDLPAPHDKVEPTTRRPIIDNVSDKKMENKTQEKDTEIITQSYVPTINRRPIKVIMKKNNDRPVTESPEGSLVSVSSEAFTDDITDTTENSVAAEEKKRTEDSTETVLVTEAQ</sequence>
<evidence type="ECO:0000256" key="5">
    <source>
        <dbReference type="SAM" id="SignalP"/>
    </source>
</evidence>
<dbReference type="GO" id="GO:0036122">
    <property type="term" value="F:BMP binding"/>
    <property type="evidence" value="ECO:0007669"/>
    <property type="project" value="TreeGrafter"/>
</dbReference>
<dbReference type="Gene3D" id="2.10.70.10">
    <property type="entry name" value="Complement Module, domain 1"/>
    <property type="match status" value="1"/>
</dbReference>
<evidence type="ECO:0000256" key="1">
    <source>
        <dbReference type="ARBA" id="ARBA00004613"/>
    </source>
</evidence>
<organism evidence="7 8">
    <name type="scientific">Bombyx mori</name>
    <name type="common">Silk moth</name>
    <dbReference type="NCBI Taxonomy" id="7091"/>
    <lineage>
        <taxon>Eukaryota</taxon>
        <taxon>Metazoa</taxon>
        <taxon>Ecdysozoa</taxon>
        <taxon>Arthropoda</taxon>
        <taxon>Hexapoda</taxon>
        <taxon>Insecta</taxon>
        <taxon>Pterygota</taxon>
        <taxon>Neoptera</taxon>
        <taxon>Endopterygota</taxon>
        <taxon>Lepidoptera</taxon>
        <taxon>Glossata</taxon>
        <taxon>Ditrysia</taxon>
        <taxon>Bombycoidea</taxon>
        <taxon>Bombycidae</taxon>
        <taxon>Bombycinae</taxon>
        <taxon>Bombyx</taxon>
    </lineage>
</organism>
<reference evidence="8" key="1">
    <citation type="journal article" date="2008" name="Insect Biochem. Mol. Biol.">
        <title>The genome of a lepidopteran model insect, the silkworm Bombyx mori.</title>
        <authorList>
            <consortium name="International Silkworm Genome Consortium"/>
        </authorList>
    </citation>
    <scope>NUCLEOTIDE SEQUENCE [LARGE SCALE GENOMIC DNA]</scope>
    <source>
        <strain evidence="8">p50T</strain>
    </source>
</reference>
<feature type="region of interest" description="Disordered" evidence="4">
    <location>
        <begin position="458"/>
        <end position="493"/>
    </location>
</feature>
<protein>
    <recommendedName>
        <fullName evidence="6">VWFC domain-containing protein</fullName>
    </recommendedName>
</protein>
<evidence type="ECO:0000313" key="7">
    <source>
        <dbReference type="EnsemblMetazoa" id="XP_004921556.2"/>
    </source>
</evidence>
<feature type="chain" id="PRO_5035916081" description="VWFC domain-containing protein" evidence="5">
    <location>
        <begin position="30"/>
        <end position="856"/>
    </location>
</feature>
<comment type="subcellular location">
    <subcellularLocation>
        <location evidence="1">Secreted</location>
    </subcellularLocation>
</comment>
<feature type="compositionally biased region" description="Basic and acidic residues" evidence="4">
    <location>
        <begin position="674"/>
        <end position="684"/>
    </location>
</feature>
<feature type="domain" description="VWFC" evidence="6">
    <location>
        <begin position="48"/>
        <end position="109"/>
    </location>
</feature>
<feature type="compositionally biased region" description="Polar residues" evidence="4">
    <location>
        <begin position="292"/>
        <end position="323"/>
    </location>
</feature>
<feature type="region of interest" description="Disordered" evidence="4">
    <location>
        <begin position="243"/>
        <end position="323"/>
    </location>
</feature>
<dbReference type="PANTHER" id="PTHR46698">
    <property type="entry name" value="CROSSVEINLESS 2"/>
    <property type="match status" value="1"/>
</dbReference>
<feature type="region of interest" description="Disordered" evidence="4">
    <location>
        <begin position="802"/>
        <end position="856"/>
    </location>
</feature>
<feature type="signal peptide" evidence="5">
    <location>
        <begin position="1"/>
        <end position="29"/>
    </location>
</feature>
<dbReference type="EnsemblMetazoa" id="XM_004921499.4">
    <property type="protein sequence ID" value="XP_004921556.2"/>
    <property type="gene ID" value="LOC101745698"/>
</dbReference>
<dbReference type="SUPFAM" id="SSF57603">
    <property type="entry name" value="FnI-like domain"/>
    <property type="match status" value="2"/>
</dbReference>
<keyword evidence="8" id="KW-1185">Reference proteome</keyword>